<keyword evidence="1" id="KW-0805">Transcription regulation</keyword>
<dbReference type="InterPro" id="IPR010982">
    <property type="entry name" value="Lambda_DNA-bd_dom_sf"/>
</dbReference>
<evidence type="ECO:0000256" key="3">
    <source>
        <dbReference type="ARBA" id="ARBA00023163"/>
    </source>
</evidence>
<dbReference type="Gene3D" id="1.10.260.40">
    <property type="entry name" value="lambda repressor-like DNA-binding domains"/>
    <property type="match status" value="1"/>
</dbReference>
<proteinExistence type="predicted"/>
<evidence type="ECO:0000313" key="5">
    <source>
        <dbReference type="EMBL" id="MDT3468953.1"/>
    </source>
</evidence>
<dbReference type="SMART" id="SM00530">
    <property type="entry name" value="HTH_XRE"/>
    <property type="match status" value="1"/>
</dbReference>
<comment type="caution">
    <text evidence="5">The sequence shown here is derived from an EMBL/GenBank/DDBJ whole genome shotgun (WGS) entry which is preliminary data.</text>
</comment>
<sequence>MKSSLWQRIKLARTTAGMTQEQVGTKLGISRAAVAQWEAIQAEKRTTPSRDNLKDFSRVTGAPLAWLYDDDSDLVMPSSHSVSEVSEIESEAGYVRVRQLDAEAGMGSEIENLDAPEVIRAIDFESSYIRSIVGYMPPPGRLCLIAGRGDSMMPLIQPGDTVVVDTGVTSFDGDGVYLINMGNGHQIKRLLDRGVIHVASENPSYGAPFPIPDGTLIGGKVYLRNRIDRFN</sequence>
<dbReference type="Pfam" id="PF01381">
    <property type="entry name" value="HTH_3"/>
    <property type="match status" value="1"/>
</dbReference>
<accession>A0AAJ2JFJ1</accession>
<reference evidence="5" key="1">
    <citation type="submission" date="2023-07" db="EMBL/GenBank/DDBJ databases">
        <title>Comparative genomics of clinical Stenotrophomonas maltophilia isolates reveals regions of diversity which correlate with colonization and persistence in vivo.</title>
        <authorList>
            <person name="Mcdaniel M.S."/>
            <person name="Swords W.E."/>
            <person name="Sumpter N.A."/>
            <person name="Lindgren N.R."/>
            <person name="Billiot C.E."/>
        </authorList>
    </citation>
    <scope>NUCLEOTIDE SEQUENCE</scope>
    <source>
        <strain evidence="5">Ism4</strain>
    </source>
</reference>
<dbReference type="PANTHER" id="PTHR40661:SF3">
    <property type="entry name" value="FELS-1 PROPHAGE TRANSCRIPTIONAL REGULATOR"/>
    <property type="match status" value="1"/>
</dbReference>
<dbReference type="CDD" id="cd00093">
    <property type="entry name" value="HTH_XRE"/>
    <property type="match status" value="1"/>
</dbReference>
<dbReference type="PROSITE" id="PS50943">
    <property type="entry name" value="HTH_CROC1"/>
    <property type="match status" value="1"/>
</dbReference>
<evidence type="ECO:0000256" key="1">
    <source>
        <dbReference type="ARBA" id="ARBA00023015"/>
    </source>
</evidence>
<dbReference type="EMBL" id="JAVSKO010000005">
    <property type="protein sequence ID" value="MDT3468953.1"/>
    <property type="molecule type" value="Genomic_DNA"/>
</dbReference>
<dbReference type="SUPFAM" id="SSF47413">
    <property type="entry name" value="lambda repressor-like DNA-binding domains"/>
    <property type="match status" value="1"/>
</dbReference>
<evidence type="ECO:0000256" key="2">
    <source>
        <dbReference type="ARBA" id="ARBA00023125"/>
    </source>
</evidence>
<evidence type="ECO:0000313" key="6">
    <source>
        <dbReference type="Proteomes" id="UP001251948"/>
    </source>
</evidence>
<dbReference type="RefSeq" id="WP_312562705.1">
    <property type="nucleotide sequence ID" value="NZ_JAVSKO010000005.1"/>
</dbReference>
<name>A0AAJ2JFJ1_STEMA</name>
<dbReference type="PANTHER" id="PTHR40661">
    <property type="match status" value="1"/>
</dbReference>
<dbReference type="Proteomes" id="UP001251948">
    <property type="component" value="Unassembled WGS sequence"/>
</dbReference>
<dbReference type="InterPro" id="IPR039418">
    <property type="entry name" value="LexA-like"/>
</dbReference>
<gene>
    <name evidence="5" type="ORF">ROV92_13265</name>
</gene>
<dbReference type="SUPFAM" id="SSF51306">
    <property type="entry name" value="LexA/Signal peptidase"/>
    <property type="match status" value="1"/>
</dbReference>
<dbReference type="Gene3D" id="2.10.109.10">
    <property type="entry name" value="Umud Fragment, subunit A"/>
    <property type="match status" value="1"/>
</dbReference>
<keyword evidence="3" id="KW-0804">Transcription</keyword>
<keyword evidence="2" id="KW-0238">DNA-binding</keyword>
<protein>
    <submittedName>
        <fullName evidence="5">S24 family peptidase</fullName>
    </submittedName>
</protein>
<dbReference type="AlphaFoldDB" id="A0AAJ2JFJ1"/>
<evidence type="ECO:0000259" key="4">
    <source>
        <dbReference type="PROSITE" id="PS50943"/>
    </source>
</evidence>
<dbReference type="InterPro" id="IPR001387">
    <property type="entry name" value="Cro/C1-type_HTH"/>
</dbReference>
<dbReference type="InterPro" id="IPR036286">
    <property type="entry name" value="LexA/Signal_pep-like_sf"/>
</dbReference>
<feature type="domain" description="HTH cro/C1-type" evidence="4">
    <location>
        <begin position="9"/>
        <end position="67"/>
    </location>
</feature>
<organism evidence="5 6">
    <name type="scientific">Stenotrophomonas maltophilia</name>
    <name type="common">Pseudomonas maltophilia</name>
    <name type="synonym">Xanthomonas maltophilia</name>
    <dbReference type="NCBI Taxonomy" id="40324"/>
    <lineage>
        <taxon>Bacteria</taxon>
        <taxon>Pseudomonadati</taxon>
        <taxon>Pseudomonadota</taxon>
        <taxon>Gammaproteobacteria</taxon>
        <taxon>Lysobacterales</taxon>
        <taxon>Lysobacteraceae</taxon>
        <taxon>Stenotrophomonas</taxon>
        <taxon>Stenotrophomonas maltophilia group</taxon>
    </lineage>
</organism>
<dbReference type="InterPro" id="IPR015927">
    <property type="entry name" value="Peptidase_S24_S26A/B/C"/>
</dbReference>
<dbReference type="GO" id="GO:0003677">
    <property type="term" value="F:DNA binding"/>
    <property type="evidence" value="ECO:0007669"/>
    <property type="project" value="UniProtKB-KW"/>
</dbReference>
<dbReference type="CDD" id="cd06529">
    <property type="entry name" value="S24_LexA-like"/>
    <property type="match status" value="1"/>
</dbReference>
<dbReference type="Pfam" id="PF00717">
    <property type="entry name" value="Peptidase_S24"/>
    <property type="match status" value="1"/>
</dbReference>